<reference evidence="2" key="5">
    <citation type="submission" date="2015-06" db="UniProtKB">
        <authorList>
            <consortium name="EnsemblFungi"/>
        </authorList>
    </citation>
    <scope>IDENTIFICATION</scope>
    <source>
        <strain evidence="2">ATCC 64411</strain>
    </source>
</reference>
<keyword evidence="3" id="KW-1185">Reference proteome</keyword>
<sequence length="195" mass="20884">MVLCLFLAFPSAIFTVYSISCLVCITLDITYLLANNQSNQKKIPGSPRPTQPSAAPATMRFFLLSVVAFCAAVAASDPPTTTTTNNGTANGTQPATSGYDYHNQAVCVSSTTGGSPSGIKNPNGWVGVVDANATECACNKYLVRKTGVLQNDLCPDCRYDPATETCYSRHWHIGSVEFRSYCEHYCGGADWEGRG</sequence>
<dbReference type="EMBL" id="ADBL01002247">
    <property type="status" value="NOT_ANNOTATED_CDS"/>
    <property type="molecule type" value="Genomic_DNA"/>
</dbReference>
<protein>
    <submittedName>
        <fullName evidence="1 2">Uncharacterized protein</fullName>
    </submittedName>
</protein>
<accession>A0A0C4E9A1</accession>
<reference evidence="3" key="2">
    <citation type="submission" date="2010-05" db="EMBL/GenBank/DDBJ databases">
        <title>The genome sequence of Magnaporthe poae strain ATCC 64411.</title>
        <authorList>
            <person name="Ma L.-J."/>
            <person name="Dead R."/>
            <person name="Young S."/>
            <person name="Zeng Q."/>
            <person name="Koehrsen M."/>
            <person name="Alvarado L."/>
            <person name="Berlin A."/>
            <person name="Chapman S.B."/>
            <person name="Chen Z."/>
            <person name="Freedman E."/>
            <person name="Gellesch M."/>
            <person name="Goldberg J."/>
            <person name="Griggs A."/>
            <person name="Gujja S."/>
            <person name="Heilman E.R."/>
            <person name="Heiman D."/>
            <person name="Hepburn T."/>
            <person name="Howarth C."/>
            <person name="Jen D."/>
            <person name="Larson L."/>
            <person name="Mehta T."/>
            <person name="Neiman D."/>
            <person name="Pearson M."/>
            <person name="Roberts A."/>
            <person name="Saif S."/>
            <person name="Shea T."/>
            <person name="Shenoy N."/>
            <person name="Sisk P."/>
            <person name="Stolte C."/>
            <person name="Sykes S."/>
            <person name="Walk T."/>
            <person name="White J."/>
            <person name="Yandava C."/>
            <person name="Haas B."/>
            <person name="Nusbaum C."/>
            <person name="Birren B."/>
        </authorList>
    </citation>
    <scope>NUCLEOTIDE SEQUENCE [LARGE SCALE GENOMIC DNA]</scope>
    <source>
        <strain evidence="3">ATCC 64411 / 73-15</strain>
    </source>
</reference>
<reference evidence="2" key="4">
    <citation type="journal article" date="2015" name="G3 (Bethesda)">
        <title>Genome sequences of three phytopathogenic species of the Magnaporthaceae family of fungi.</title>
        <authorList>
            <person name="Okagaki L.H."/>
            <person name="Nunes C.C."/>
            <person name="Sailsbery J."/>
            <person name="Clay B."/>
            <person name="Brown D."/>
            <person name="John T."/>
            <person name="Oh Y."/>
            <person name="Young N."/>
            <person name="Fitzgerald M."/>
            <person name="Haas B.J."/>
            <person name="Zeng Q."/>
            <person name="Young S."/>
            <person name="Adiconis X."/>
            <person name="Fan L."/>
            <person name="Levin J.Z."/>
            <person name="Mitchell T.K."/>
            <person name="Okubara P.A."/>
            <person name="Farman M.L."/>
            <person name="Kohn L.M."/>
            <person name="Birren B."/>
            <person name="Ma L.-J."/>
            <person name="Dean R.A."/>
        </authorList>
    </citation>
    <scope>NUCLEOTIDE SEQUENCE</scope>
    <source>
        <strain evidence="2">ATCC 64411 / 73-15</strain>
    </source>
</reference>
<dbReference type="EMBL" id="GL876974">
    <property type="protein sequence ID" value="KLU90216.1"/>
    <property type="molecule type" value="Genomic_DNA"/>
</dbReference>
<dbReference type="VEuPathDB" id="FungiDB:MAPG_09180"/>
<dbReference type="EnsemblFungi" id="MAPG_09180T0">
    <property type="protein sequence ID" value="MAPG_09180T0"/>
    <property type="gene ID" value="MAPG_09180"/>
</dbReference>
<evidence type="ECO:0000313" key="1">
    <source>
        <dbReference type="EMBL" id="KLU90216.1"/>
    </source>
</evidence>
<evidence type="ECO:0000313" key="3">
    <source>
        <dbReference type="Proteomes" id="UP000011715"/>
    </source>
</evidence>
<reference evidence="1" key="1">
    <citation type="submission" date="2010-05" db="EMBL/GenBank/DDBJ databases">
        <title>The Genome Sequence of Magnaporthe poae strain ATCC 64411.</title>
        <authorList>
            <consortium name="The Broad Institute Genome Sequencing Platform"/>
            <consortium name="Broad Institute Genome Sequencing Center for Infectious Disease"/>
            <person name="Ma L.-J."/>
            <person name="Dead R."/>
            <person name="Young S."/>
            <person name="Zeng Q."/>
            <person name="Koehrsen M."/>
            <person name="Alvarado L."/>
            <person name="Berlin A."/>
            <person name="Chapman S.B."/>
            <person name="Chen Z."/>
            <person name="Freedman E."/>
            <person name="Gellesch M."/>
            <person name="Goldberg J."/>
            <person name="Griggs A."/>
            <person name="Gujja S."/>
            <person name="Heilman E.R."/>
            <person name="Heiman D."/>
            <person name="Hepburn T."/>
            <person name="Howarth C."/>
            <person name="Jen D."/>
            <person name="Larson L."/>
            <person name="Mehta T."/>
            <person name="Neiman D."/>
            <person name="Pearson M."/>
            <person name="Roberts A."/>
            <person name="Saif S."/>
            <person name="Shea T."/>
            <person name="Shenoy N."/>
            <person name="Sisk P."/>
            <person name="Stolte C."/>
            <person name="Sykes S."/>
            <person name="Walk T."/>
            <person name="White J."/>
            <person name="Yandava C."/>
            <person name="Haas B."/>
            <person name="Nusbaum C."/>
            <person name="Birren B."/>
        </authorList>
    </citation>
    <scope>NUCLEOTIDE SEQUENCE</scope>
    <source>
        <strain evidence="1">ATCC 64411</strain>
    </source>
</reference>
<proteinExistence type="predicted"/>
<dbReference type="AlphaFoldDB" id="A0A0C4E9A1"/>
<organism evidence="2 3">
    <name type="scientific">Magnaporthiopsis poae (strain ATCC 64411 / 73-15)</name>
    <name type="common">Kentucky bluegrass fungus</name>
    <name type="synonym">Magnaporthe poae</name>
    <dbReference type="NCBI Taxonomy" id="644358"/>
    <lineage>
        <taxon>Eukaryota</taxon>
        <taxon>Fungi</taxon>
        <taxon>Dikarya</taxon>
        <taxon>Ascomycota</taxon>
        <taxon>Pezizomycotina</taxon>
        <taxon>Sordariomycetes</taxon>
        <taxon>Sordariomycetidae</taxon>
        <taxon>Magnaporthales</taxon>
        <taxon>Magnaporthaceae</taxon>
        <taxon>Magnaporthiopsis</taxon>
    </lineage>
</organism>
<name>A0A0C4E9A1_MAGP6</name>
<dbReference type="OrthoDB" id="10440200at2759"/>
<evidence type="ECO:0000313" key="2">
    <source>
        <dbReference type="EnsemblFungi" id="MAPG_09180T0"/>
    </source>
</evidence>
<gene>
    <name evidence="1" type="ORF">MAPG_09180</name>
</gene>
<dbReference type="eggNOG" id="ENOG502R6F2">
    <property type="taxonomic scope" value="Eukaryota"/>
</dbReference>
<dbReference type="Proteomes" id="UP000011715">
    <property type="component" value="Unassembled WGS sequence"/>
</dbReference>
<reference evidence="1" key="3">
    <citation type="submission" date="2011-03" db="EMBL/GenBank/DDBJ databases">
        <title>Annotation of Magnaporthe poae ATCC 64411.</title>
        <authorList>
            <person name="Ma L.-J."/>
            <person name="Dead R."/>
            <person name="Young S.K."/>
            <person name="Zeng Q."/>
            <person name="Gargeya S."/>
            <person name="Fitzgerald M."/>
            <person name="Haas B."/>
            <person name="Abouelleil A."/>
            <person name="Alvarado L."/>
            <person name="Arachchi H.M."/>
            <person name="Berlin A."/>
            <person name="Brown A."/>
            <person name="Chapman S.B."/>
            <person name="Chen Z."/>
            <person name="Dunbar C."/>
            <person name="Freedman E."/>
            <person name="Gearin G."/>
            <person name="Gellesch M."/>
            <person name="Goldberg J."/>
            <person name="Griggs A."/>
            <person name="Gujja S."/>
            <person name="Heiman D."/>
            <person name="Howarth C."/>
            <person name="Larson L."/>
            <person name="Lui A."/>
            <person name="MacDonald P.J.P."/>
            <person name="Mehta T."/>
            <person name="Montmayeur A."/>
            <person name="Murphy C."/>
            <person name="Neiman D."/>
            <person name="Pearson M."/>
            <person name="Priest M."/>
            <person name="Roberts A."/>
            <person name="Saif S."/>
            <person name="Shea T."/>
            <person name="Shenoy N."/>
            <person name="Sisk P."/>
            <person name="Stolte C."/>
            <person name="Sykes S."/>
            <person name="Yandava C."/>
            <person name="Wortman J."/>
            <person name="Nusbaum C."/>
            <person name="Birren B."/>
        </authorList>
    </citation>
    <scope>NUCLEOTIDE SEQUENCE</scope>
    <source>
        <strain evidence="1">ATCC 64411</strain>
    </source>
</reference>